<evidence type="ECO:0000256" key="1">
    <source>
        <dbReference type="SAM" id="MobiDB-lite"/>
    </source>
</evidence>
<evidence type="ECO:0000256" key="2">
    <source>
        <dbReference type="SAM" id="Phobius"/>
    </source>
</evidence>
<feature type="transmembrane region" description="Helical" evidence="2">
    <location>
        <begin position="110"/>
        <end position="131"/>
    </location>
</feature>
<dbReference type="RefSeq" id="WP_343934989.1">
    <property type="nucleotide sequence ID" value="NZ_BAAABU010000007.1"/>
</dbReference>
<dbReference type="EMBL" id="BAAABU010000007">
    <property type="protein sequence ID" value="GAA0233973.1"/>
    <property type="molecule type" value="Genomic_DNA"/>
</dbReference>
<keyword evidence="4" id="KW-1185">Reference proteome</keyword>
<keyword evidence="2" id="KW-0472">Membrane</keyword>
<gene>
    <name evidence="3" type="ORF">GCM10010492_36010</name>
</gene>
<accession>A0ABP3DJ19</accession>
<sequence>MDDLTLVRALADDAPLPTPTDLAPARARLMATLTAAGPTPARPAGSRTAGNHPSATAPPTAATPTAARPATARPATARPATAPPAANQPMADQPASVTPLRSGKRRKRGFVLAGASTLVAAAAVAVAVTLAPVDVVGGPAPAVAGAAEVLSHAAAKARTEPFVEPRPDQFLYYRSTEGGQVSERWLSVDGTRDGAVEFPDGRAPLPGCRDGVRQVFKGDQPLPGVTEPCEPDPAYKRDLPTTADAMLAYLDANAGGGPGNVNARGKDVMGLARSPLKPDSKAALFEAAAKVEGLQVVRDTQDTTGRPAVGIEWPAPVAPGDKPKKTTLYFDPATYEYLGTSYGPAEQMSIVDEVGQRP</sequence>
<feature type="compositionally biased region" description="Low complexity" evidence="1">
    <location>
        <begin position="55"/>
        <end position="85"/>
    </location>
</feature>
<reference evidence="4" key="1">
    <citation type="journal article" date="2019" name="Int. J. Syst. Evol. Microbiol.">
        <title>The Global Catalogue of Microorganisms (GCM) 10K type strain sequencing project: providing services to taxonomists for standard genome sequencing and annotation.</title>
        <authorList>
            <consortium name="The Broad Institute Genomics Platform"/>
            <consortium name="The Broad Institute Genome Sequencing Center for Infectious Disease"/>
            <person name="Wu L."/>
            <person name="Ma J."/>
        </authorList>
    </citation>
    <scope>NUCLEOTIDE SEQUENCE [LARGE SCALE GENOMIC DNA]</scope>
    <source>
        <strain evidence="4">JCM 3380</strain>
    </source>
</reference>
<proteinExistence type="predicted"/>
<evidence type="ECO:0000313" key="3">
    <source>
        <dbReference type="EMBL" id="GAA0233973.1"/>
    </source>
</evidence>
<name>A0ABP3DJ19_9PSEU</name>
<feature type="region of interest" description="Disordered" evidence="1">
    <location>
        <begin position="11"/>
        <end position="104"/>
    </location>
</feature>
<dbReference type="Proteomes" id="UP001500416">
    <property type="component" value="Unassembled WGS sequence"/>
</dbReference>
<evidence type="ECO:0008006" key="5">
    <source>
        <dbReference type="Google" id="ProtNLM"/>
    </source>
</evidence>
<protein>
    <recommendedName>
        <fullName evidence="5">CU044_5270 family protein</fullName>
    </recommendedName>
</protein>
<feature type="compositionally biased region" description="Low complexity" evidence="1">
    <location>
        <begin position="11"/>
        <end position="44"/>
    </location>
</feature>
<comment type="caution">
    <text evidence="3">The sequence shown here is derived from an EMBL/GenBank/DDBJ whole genome shotgun (WGS) entry which is preliminary data.</text>
</comment>
<keyword evidence="2" id="KW-0812">Transmembrane</keyword>
<keyword evidence="2" id="KW-1133">Transmembrane helix</keyword>
<dbReference type="InterPro" id="IPR047789">
    <property type="entry name" value="CU044_5270-like"/>
</dbReference>
<evidence type="ECO:0000313" key="4">
    <source>
        <dbReference type="Proteomes" id="UP001500416"/>
    </source>
</evidence>
<dbReference type="NCBIfam" id="NF038083">
    <property type="entry name" value="CU044_5270_fam"/>
    <property type="match status" value="1"/>
</dbReference>
<organism evidence="3 4">
    <name type="scientific">Saccharothrix mutabilis subsp. mutabilis</name>
    <dbReference type="NCBI Taxonomy" id="66855"/>
    <lineage>
        <taxon>Bacteria</taxon>
        <taxon>Bacillati</taxon>
        <taxon>Actinomycetota</taxon>
        <taxon>Actinomycetes</taxon>
        <taxon>Pseudonocardiales</taxon>
        <taxon>Pseudonocardiaceae</taxon>
        <taxon>Saccharothrix</taxon>
    </lineage>
</organism>